<protein>
    <submittedName>
        <fullName evidence="1">Uncharacterized protein</fullName>
    </submittedName>
</protein>
<reference evidence="1" key="1">
    <citation type="journal article" date="2019" name="BMC Genomics">
        <title>A new reference genome for Sorghum bicolor reveals high levels of sequence similarity between sweet and grain genotypes: implications for the genetics of sugar metabolism.</title>
        <authorList>
            <person name="Cooper E.A."/>
            <person name="Brenton Z.W."/>
            <person name="Flinn B.S."/>
            <person name="Jenkins J."/>
            <person name="Shu S."/>
            <person name="Flowers D."/>
            <person name="Luo F."/>
            <person name="Wang Y."/>
            <person name="Xia P."/>
            <person name="Barry K."/>
            <person name="Daum C."/>
            <person name="Lipzen A."/>
            <person name="Yoshinaga Y."/>
            <person name="Schmutz J."/>
            <person name="Saski C."/>
            <person name="Vermerris W."/>
            <person name="Kresovich S."/>
        </authorList>
    </citation>
    <scope>NUCLEOTIDE SEQUENCE</scope>
</reference>
<accession>A0A921UK79</accession>
<gene>
    <name evidence="1" type="ORF">BDA96_04G254000</name>
</gene>
<dbReference type="EMBL" id="CM027683">
    <property type="protein sequence ID" value="KAG0534145.1"/>
    <property type="molecule type" value="Genomic_DNA"/>
</dbReference>
<organism evidence="1 2">
    <name type="scientific">Sorghum bicolor</name>
    <name type="common">Sorghum</name>
    <name type="synonym">Sorghum vulgare</name>
    <dbReference type="NCBI Taxonomy" id="4558"/>
    <lineage>
        <taxon>Eukaryota</taxon>
        <taxon>Viridiplantae</taxon>
        <taxon>Streptophyta</taxon>
        <taxon>Embryophyta</taxon>
        <taxon>Tracheophyta</taxon>
        <taxon>Spermatophyta</taxon>
        <taxon>Magnoliopsida</taxon>
        <taxon>Liliopsida</taxon>
        <taxon>Poales</taxon>
        <taxon>Poaceae</taxon>
        <taxon>PACMAD clade</taxon>
        <taxon>Panicoideae</taxon>
        <taxon>Andropogonodae</taxon>
        <taxon>Andropogoneae</taxon>
        <taxon>Sorghinae</taxon>
        <taxon>Sorghum</taxon>
    </lineage>
</organism>
<proteinExistence type="predicted"/>
<comment type="caution">
    <text evidence="1">The sequence shown here is derived from an EMBL/GenBank/DDBJ whole genome shotgun (WGS) entry which is preliminary data.</text>
</comment>
<evidence type="ECO:0000313" key="2">
    <source>
        <dbReference type="Proteomes" id="UP000807115"/>
    </source>
</evidence>
<evidence type="ECO:0000313" key="1">
    <source>
        <dbReference type="EMBL" id="KAG0534145.1"/>
    </source>
</evidence>
<dbReference type="AlphaFoldDB" id="A0A921UK79"/>
<sequence length="129" mass="14575">MTLDSIVNSTTLLAFIVNEMLSQFCIIKVATSEVWMGHEATEARLRRQWCWRMLATQPLASLQRTGKPCPDTKRFWSVALRKRLRSTQPHVSFQMAKLRGMGTNFACAGGCCLRKMLGWSHGLSVFPPS</sequence>
<dbReference type="Proteomes" id="UP000807115">
    <property type="component" value="Chromosome 4"/>
</dbReference>
<name>A0A921UK79_SORBI</name>
<reference evidence="1" key="2">
    <citation type="submission" date="2020-10" db="EMBL/GenBank/DDBJ databases">
        <authorList>
            <person name="Cooper E.A."/>
            <person name="Brenton Z.W."/>
            <person name="Flinn B.S."/>
            <person name="Jenkins J."/>
            <person name="Shu S."/>
            <person name="Flowers D."/>
            <person name="Luo F."/>
            <person name="Wang Y."/>
            <person name="Xia P."/>
            <person name="Barry K."/>
            <person name="Daum C."/>
            <person name="Lipzen A."/>
            <person name="Yoshinaga Y."/>
            <person name="Schmutz J."/>
            <person name="Saski C."/>
            <person name="Vermerris W."/>
            <person name="Kresovich S."/>
        </authorList>
    </citation>
    <scope>NUCLEOTIDE SEQUENCE</scope>
</reference>